<keyword evidence="3" id="KW-0539">Nucleus</keyword>
<evidence type="ECO:0000313" key="6">
    <source>
        <dbReference type="EMBL" id="CAG8603665.1"/>
    </source>
</evidence>
<dbReference type="InterPro" id="IPR036910">
    <property type="entry name" value="HMG_box_dom_sf"/>
</dbReference>
<evidence type="ECO:0000256" key="3">
    <source>
        <dbReference type="PROSITE-ProRule" id="PRU00267"/>
    </source>
</evidence>
<sequence>MTQREFIINNEVDSSLFTQEQESHQLLTTYELSLISELITPKEKKRNNNKVPRPPNCFIIFRNYFVITNKDQCDQEKISMRMISTLASEAWKSLSPDGKSFFRTLADMYLQNHKIKYPGYKFSPKKKRSSKSSAKKEKKTPDETKEMIKKHMFTWNINERQTCSFSDESQFVLFSNDSLK</sequence>
<feature type="region of interest" description="Disordered" evidence="4">
    <location>
        <begin position="120"/>
        <end position="145"/>
    </location>
</feature>
<feature type="DNA-binding region" description="HMG box" evidence="3">
    <location>
        <begin position="51"/>
        <end position="121"/>
    </location>
</feature>
<keyword evidence="2" id="KW-0804">Transcription</keyword>
<evidence type="ECO:0000256" key="4">
    <source>
        <dbReference type="SAM" id="MobiDB-lite"/>
    </source>
</evidence>
<protein>
    <submittedName>
        <fullName evidence="6">5465_t:CDS:1</fullName>
    </submittedName>
</protein>
<dbReference type="InterPro" id="IPR050140">
    <property type="entry name" value="SRY-related_HMG-box_TF-like"/>
</dbReference>
<dbReference type="Pfam" id="PF00505">
    <property type="entry name" value="HMG_box"/>
    <property type="match status" value="1"/>
</dbReference>
<keyword evidence="7" id="KW-1185">Reference proteome</keyword>
<dbReference type="SUPFAM" id="SSF47095">
    <property type="entry name" value="HMG-box"/>
    <property type="match status" value="1"/>
</dbReference>
<dbReference type="AlphaFoldDB" id="A0A9N9CJ36"/>
<reference evidence="6" key="1">
    <citation type="submission" date="2021-06" db="EMBL/GenBank/DDBJ databases">
        <authorList>
            <person name="Kallberg Y."/>
            <person name="Tangrot J."/>
            <person name="Rosling A."/>
        </authorList>
    </citation>
    <scope>NUCLEOTIDE SEQUENCE</scope>
    <source>
        <strain evidence="6">87-6 pot B 2015</strain>
    </source>
</reference>
<evidence type="ECO:0000256" key="1">
    <source>
        <dbReference type="ARBA" id="ARBA00023125"/>
    </source>
</evidence>
<organism evidence="6 7">
    <name type="scientific">Funneliformis mosseae</name>
    <name type="common">Endomycorrhizal fungus</name>
    <name type="synonym">Glomus mosseae</name>
    <dbReference type="NCBI Taxonomy" id="27381"/>
    <lineage>
        <taxon>Eukaryota</taxon>
        <taxon>Fungi</taxon>
        <taxon>Fungi incertae sedis</taxon>
        <taxon>Mucoromycota</taxon>
        <taxon>Glomeromycotina</taxon>
        <taxon>Glomeromycetes</taxon>
        <taxon>Glomerales</taxon>
        <taxon>Glomeraceae</taxon>
        <taxon>Funneliformis</taxon>
    </lineage>
</organism>
<feature type="domain" description="HMG box" evidence="5">
    <location>
        <begin position="51"/>
        <end position="121"/>
    </location>
</feature>
<dbReference type="GO" id="GO:0001228">
    <property type="term" value="F:DNA-binding transcription activator activity, RNA polymerase II-specific"/>
    <property type="evidence" value="ECO:0007669"/>
    <property type="project" value="TreeGrafter"/>
</dbReference>
<dbReference type="SMART" id="SM00398">
    <property type="entry name" value="HMG"/>
    <property type="match status" value="1"/>
</dbReference>
<evidence type="ECO:0000259" key="5">
    <source>
        <dbReference type="PROSITE" id="PS50118"/>
    </source>
</evidence>
<dbReference type="InterPro" id="IPR009071">
    <property type="entry name" value="HMG_box_dom"/>
</dbReference>
<dbReference type="Proteomes" id="UP000789375">
    <property type="component" value="Unassembled WGS sequence"/>
</dbReference>
<dbReference type="Gene3D" id="1.10.30.10">
    <property type="entry name" value="High mobility group box domain"/>
    <property type="match status" value="1"/>
</dbReference>
<keyword evidence="1 3" id="KW-0238">DNA-binding</keyword>
<accession>A0A9N9CJ36</accession>
<gene>
    <name evidence="6" type="ORF">FMOSSE_LOCUS9083</name>
</gene>
<dbReference type="PANTHER" id="PTHR10270:SF161">
    <property type="entry name" value="SEX-DETERMINING REGION Y PROTEIN"/>
    <property type="match status" value="1"/>
</dbReference>
<dbReference type="GO" id="GO:0030154">
    <property type="term" value="P:cell differentiation"/>
    <property type="evidence" value="ECO:0007669"/>
    <property type="project" value="TreeGrafter"/>
</dbReference>
<dbReference type="GO" id="GO:0005634">
    <property type="term" value="C:nucleus"/>
    <property type="evidence" value="ECO:0007669"/>
    <property type="project" value="UniProtKB-UniRule"/>
</dbReference>
<dbReference type="EMBL" id="CAJVPP010002540">
    <property type="protein sequence ID" value="CAG8603665.1"/>
    <property type="molecule type" value="Genomic_DNA"/>
</dbReference>
<dbReference type="GO" id="GO:0000978">
    <property type="term" value="F:RNA polymerase II cis-regulatory region sequence-specific DNA binding"/>
    <property type="evidence" value="ECO:0007669"/>
    <property type="project" value="TreeGrafter"/>
</dbReference>
<comment type="caution">
    <text evidence="6">The sequence shown here is derived from an EMBL/GenBank/DDBJ whole genome shotgun (WGS) entry which is preliminary data.</text>
</comment>
<name>A0A9N9CJ36_FUNMO</name>
<dbReference type="PANTHER" id="PTHR10270">
    <property type="entry name" value="SOX TRANSCRIPTION FACTOR"/>
    <property type="match status" value="1"/>
</dbReference>
<dbReference type="CDD" id="cd01389">
    <property type="entry name" value="HMG-box_ROX1-like"/>
    <property type="match status" value="1"/>
</dbReference>
<evidence type="ECO:0000313" key="7">
    <source>
        <dbReference type="Proteomes" id="UP000789375"/>
    </source>
</evidence>
<proteinExistence type="predicted"/>
<dbReference type="PROSITE" id="PS50118">
    <property type="entry name" value="HMG_BOX_2"/>
    <property type="match status" value="1"/>
</dbReference>
<evidence type="ECO:0000256" key="2">
    <source>
        <dbReference type="ARBA" id="ARBA00023163"/>
    </source>
</evidence>